<evidence type="ECO:0000259" key="8">
    <source>
        <dbReference type="PROSITE" id="PS50929"/>
    </source>
</evidence>
<proteinExistence type="predicted"/>
<feature type="transmembrane region" description="Helical" evidence="6">
    <location>
        <begin position="29"/>
        <end position="49"/>
    </location>
</feature>
<dbReference type="PANTHER" id="PTHR43394:SF1">
    <property type="entry name" value="ATP-BINDING CASSETTE SUB-FAMILY B MEMBER 10, MITOCHONDRIAL"/>
    <property type="match status" value="1"/>
</dbReference>
<dbReference type="PROSITE" id="PS50929">
    <property type="entry name" value="ABC_TM1F"/>
    <property type="match status" value="1"/>
</dbReference>
<feature type="domain" description="ABC transmembrane type-1" evidence="8">
    <location>
        <begin position="33"/>
        <end position="314"/>
    </location>
</feature>
<evidence type="ECO:0000313" key="9">
    <source>
        <dbReference type="EMBL" id="GAA1563772.1"/>
    </source>
</evidence>
<dbReference type="SUPFAM" id="SSF90123">
    <property type="entry name" value="ABC transporter transmembrane region"/>
    <property type="match status" value="1"/>
</dbReference>
<dbReference type="EMBL" id="BAAAPH010000005">
    <property type="protein sequence ID" value="GAA1563772.1"/>
    <property type="molecule type" value="Genomic_DNA"/>
</dbReference>
<feature type="transmembrane region" description="Helical" evidence="6">
    <location>
        <begin position="171"/>
        <end position="190"/>
    </location>
</feature>
<feature type="transmembrane region" description="Helical" evidence="6">
    <location>
        <begin position="260"/>
        <end position="279"/>
    </location>
</feature>
<dbReference type="PROSITE" id="PS00211">
    <property type="entry name" value="ABC_TRANSPORTER_1"/>
    <property type="match status" value="1"/>
</dbReference>
<keyword evidence="2 6" id="KW-0812">Transmembrane</keyword>
<name>A0ABN2CW48_9ACTN</name>
<feature type="transmembrane region" description="Helical" evidence="6">
    <location>
        <begin position="69"/>
        <end position="89"/>
    </location>
</feature>
<comment type="caution">
    <text evidence="9">The sequence shown here is derived from an EMBL/GenBank/DDBJ whole genome shotgun (WGS) entry which is preliminary data.</text>
</comment>
<feature type="transmembrane region" description="Helical" evidence="6">
    <location>
        <begin position="146"/>
        <end position="165"/>
    </location>
</feature>
<dbReference type="InterPro" id="IPR027417">
    <property type="entry name" value="P-loop_NTPase"/>
</dbReference>
<dbReference type="InterPro" id="IPR039421">
    <property type="entry name" value="Type_1_exporter"/>
</dbReference>
<keyword evidence="9" id="KW-0547">Nucleotide-binding</keyword>
<gene>
    <name evidence="9" type="ORF">GCM10009804_20560</name>
</gene>
<keyword evidence="10" id="KW-1185">Reference proteome</keyword>
<dbReference type="Pfam" id="PF00664">
    <property type="entry name" value="ABC_membrane"/>
    <property type="match status" value="1"/>
</dbReference>
<keyword evidence="3 6" id="KW-1133">Transmembrane helix</keyword>
<dbReference type="CDD" id="cd07346">
    <property type="entry name" value="ABC_6TM_exporters"/>
    <property type="match status" value="1"/>
</dbReference>
<dbReference type="Proteomes" id="UP001501705">
    <property type="component" value="Unassembled WGS sequence"/>
</dbReference>
<evidence type="ECO:0000256" key="6">
    <source>
        <dbReference type="SAM" id="Phobius"/>
    </source>
</evidence>
<dbReference type="InterPro" id="IPR003439">
    <property type="entry name" value="ABC_transporter-like_ATP-bd"/>
</dbReference>
<evidence type="ECO:0000256" key="1">
    <source>
        <dbReference type="ARBA" id="ARBA00004651"/>
    </source>
</evidence>
<organism evidence="9 10">
    <name type="scientific">Kribbella hippodromi</name>
    <dbReference type="NCBI Taxonomy" id="434347"/>
    <lineage>
        <taxon>Bacteria</taxon>
        <taxon>Bacillati</taxon>
        <taxon>Actinomycetota</taxon>
        <taxon>Actinomycetes</taxon>
        <taxon>Propionibacteriales</taxon>
        <taxon>Kribbellaceae</taxon>
        <taxon>Kribbella</taxon>
    </lineage>
</organism>
<keyword evidence="4 6" id="KW-0472">Membrane</keyword>
<comment type="subcellular location">
    <subcellularLocation>
        <location evidence="1">Cell membrane</location>
        <topology evidence="1">Multi-pass membrane protein</topology>
    </subcellularLocation>
</comment>
<dbReference type="RefSeq" id="WP_344233154.1">
    <property type="nucleotide sequence ID" value="NZ_BAAAPH010000005.1"/>
</dbReference>
<evidence type="ECO:0000256" key="3">
    <source>
        <dbReference type="ARBA" id="ARBA00022989"/>
    </source>
</evidence>
<dbReference type="InterPro" id="IPR017871">
    <property type="entry name" value="ABC_transporter-like_CS"/>
</dbReference>
<protein>
    <submittedName>
        <fullName evidence="9">ABC transporter ATP-binding protein</fullName>
    </submittedName>
</protein>
<dbReference type="Gene3D" id="3.40.50.300">
    <property type="entry name" value="P-loop containing nucleotide triphosphate hydrolases"/>
    <property type="match status" value="1"/>
</dbReference>
<dbReference type="Pfam" id="PF00005">
    <property type="entry name" value="ABC_tran"/>
    <property type="match status" value="1"/>
</dbReference>
<evidence type="ECO:0000256" key="2">
    <source>
        <dbReference type="ARBA" id="ARBA00022692"/>
    </source>
</evidence>
<dbReference type="InterPro" id="IPR011527">
    <property type="entry name" value="ABC1_TM_dom"/>
</dbReference>
<reference evidence="9 10" key="1">
    <citation type="journal article" date="2019" name="Int. J. Syst. Evol. Microbiol.">
        <title>The Global Catalogue of Microorganisms (GCM) 10K type strain sequencing project: providing services to taxonomists for standard genome sequencing and annotation.</title>
        <authorList>
            <consortium name="The Broad Institute Genomics Platform"/>
            <consortium name="The Broad Institute Genome Sequencing Center for Infectious Disease"/>
            <person name="Wu L."/>
            <person name="Ma J."/>
        </authorList>
    </citation>
    <scope>NUCLEOTIDE SEQUENCE [LARGE SCALE GENOMIC DNA]</scope>
    <source>
        <strain evidence="9 10">JCM 15572</strain>
    </source>
</reference>
<sequence length="585" mass="62984">MRQLPLAYPGVPNHRSPARYLWWVARGQARTLIGGMAFGILWMGAQAFIPAILGRAIDEGVAAGDGKRLLQWTALLFAVGVVQAVAGIMRHRFAVTNWLTAAYRTVQVITRKSADLGATLPKHLATGEVVSVGAGDLSYIGNLMEISARFAGSIVAFFVVAVILLSSSPVLGLVVLIGVPVMLFCLGPMLRPLHRRQSAQREAVGELNSLGSDIVAGLRVLRGIGGEESFSRRYRTESQQVRKAGVRVAGIQSVLDAAQVLLPGIFVVLVVGLGAHFALRGQLSPGSLVAFYGYATFLVLPLRTATEFANQLMRGLVAAGRVNRVLRLKPDITEPEQPVRLPEAGDLVDPVSGVRARDGLLTAIVSAEPDSYAVLADRLGRYDDSSEVRYGGVTLASATRADVRERILVSDTSSQLFTGPLRTELDPAGRRTDEELLTAMRTASAEDVLVALPDGLDSEVEEKGRSFSGGQRQRLVLVRALLADPSVLVLVEPTSAVDAHTEARIAERLREHRAGRSTVVLTASPLLLDRVDEVIFVDGGRVAAVGGHRELLDANPRYRRTVTRQTEDETADQAADQSKEEEALR</sequence>
<evidence type="ECO:0000256" key="4">
    <source>
        <dbReference type="ARBA" id="ARBA00023136"/>
    </source>
</evidence>
<dbReference type="PANTHER" id="PTHR43394">
    <property type="entry name" value="ATP-DEPENDENT PERMEASE MDL1, MITOCHONDRIAL"/>
    <property type="match status" value="1"/>
</dbReference>
<evidence type="ECO:0000259" key="7">
    <source>
        <dbReference type="PROSITE" id="PS50893"/>
    </source>
</evidence>
<dbReference type="PROSITE" id="PS50893">
    <property type="entry name" value="ABC_TRANSPORTER_2"/>
    <property type="match status" value="1"/>
</dbReference>
<dbReference type="InterPro" id="IPR036640">
    <property type="entry name" value="ABC1_TM_sf"/>
</dbReference>
<accession>A0ABN2CW48</accession>
<dbReference type="GO" id="GO:0005524">
    <property type="term" value="F:ATP binding"/>
    <property type="evidence" value="ECO:0007669"/>
    <property type="project" value="UniProtKB-KW"/>
</dbReference>
<dbReference type="SUPFAM" id="SSF52540">
    <property type="entry name" value="P-loop containing nucleoside triphosphate hydrolases"/>
    <property type="match status" value="1"/>
</dbReference>
<keyword evidence="9" id="KW-0067">ATP-binding</keyword>
<feature type="domain" description="ABC transporter" evidence="7">
    <location>
        <begin position="326"/>
        <end position="564"/>
    </location>
</feature>
<evidence type="ECO:0000313" key="10">
    <source>
        <dbReference type="Proteomes" id="UP001501705"/>
    </source>
</evidence>
<evidence type="ECO:0000256" key="5">
    <source>
        <dbReference type="SAM" id="MobiDB-lite"/>
    </source>
</evidence>
<dbReference type="Gene3D" id="1.20.1560.10">
    <property type="entry name" value="ABC transporter type 1, transmembrane domain"/>
    <property type="match status" value="1"/>
</dbReference>
<feature type="region of interest" description="Disordered" evidence="5">
    <location>
        <begin position="556"/>
        <end position="585"/>
    </location>
</feature>